<evidence type="ECO:0000259" key="2">
    <source>
        <dbReference type="Pfam" id="PF15604"/>
    </source>
</evidence>
<dbReference type="CDD" id="cd20745">
    <property type="entry name" value="FIX_RhsA_AHH_HNH-like"/>
    <property type="match status" value="1"/>
</dbReference>
<dbReference type="EMBL" id="CP038228">
    <property type="protein sequence ID" value="QDI04827.1"/>
    <property type="molecule type" value="Genomic_DNA"/>
</dbReference>
<evidence type="ECO:0000313" key="4">
    <source>
        <dbReference type="Proteomes" id="UP000319349"/>
    </source>
</evidence>
<protein>
    <recommendedName>
        <fullName evidence="2">Novel toxin 15 domain-containing protein</fullName>
    </recommendedName>
</protein>
<organism evidence="3 4">
    <name type="scientific">Xanthomonas cerealis pv. cerealis</name>
    <dbReference type="NCBI Taxonomy" id="152263"/>
    <lineage>
        <taxon>Bacteria</taxon>
        <taxon>Pseudomonadati</taxon>
        <taxon>Pseudomonadota</taxon>
        <taxon>Gammaproteobacteria</taxon>
        <taxon>Lysobacterales</taxon>
        <taxon>Lysobacteraceae</taxon>
        <taxon>Xanthomonas</taxon>
        <taxon>Xanthomonas translucens group</taxon>
        <taxon>Xanthomonas cerealis</taxon>
    </lineage>
</organism>
<feature type="domain" description="Novel toxin 15" evidence="2">
    <location>
        <begin position="261"/>
        <end position="412"/>
    </location>
</feature>
<dbReference type="RefSeq" id="WP_142742693.1">
    <property type="nucleotide sequence ID" value="NZ_CP038228.1"/>
</dbReference>
<dbReference type="InterPro" id="IPR028949">
    <property type="entry name" value="Ntox15"/>
</dbReference>
<evidence type="ECO:0000313" key="3">
    <source>
        <dbReference type="EMBL" id="QDI04827.1"/>
    </source>
</evidence>
<dbReference type="Pfam" id="PF15604">
    <property type="entry name" value="Ntox15"/>
    <property type="match status" value="1"/>
</dbReference>
<feature type="region of interest" description="Disordered" evidence="1">
    <location>
        <begin position="357"/>
        <end position="421"/>
    </location>
</feature>
<sequence>MGEPIDIKPQGAVRLLPSGDTLQIVRQPDGVLAQVWSGGDGQGDLLAQSTLSYDEYDNLRDKQPKLKLPNLRPPEKEAPPGNTIGQVVGPTAPTAVPATAANPPVQAETESEKGFWASASGWVHGGLDVLGFIPGLGAIPDLLNAGIYGLEGDKINAGISAVAAIPAFGDAVKGGSLIYKGGKQVVKEGAEEVTEQAAKEAAEELAEREAAKVAAKKAEKEAAEKEAKDGGKFPGKKKTEVPCFNPRSKRFRKMTPEQQRKYLQDYTKQLRRQQDAINELTASEYKAARDAFKKFGRNPSADAAQSNFRKDYASEIQESIYASSLERMGARQARAEAKARTEAIMGKLAALHEPDMVAGGWASPDPKAMGSTGANSALGGSWPQGGRVDAMDQAADDAIKRGEGDTKMNVELKPCPPGRKR</sequence>
<reference evidence="3 4" key="1">
    <citation type="submission" date="2019-03" db="EMBL/GenBank/DDBJ databases">
        <title>Tal1 in Xanthomonas translucens pv. cerealis Contributes to Virulence in Bacterial Leaf Streak of Wheat.</title>
        <authorList>
            <person name="Shah S.M.A."/>
            <person name="Haq F."/>
            <person name="Ma W."/>
            <person name="Xu X."/>
            <person name="Wang S."/>
            <person name="Xu Z."/>
            <person name="Zou L."/>
            <person name="Zhu B."/>
            <person name="Chen G."/>
        </authorList>
    </citation>
    <scope>NUCLEOTIDE SEQUENCE [LARGE SCALE GENOMIC DNA]</scope>
    <source>
        <strain evidence="3 4">01</strain>
    </source>
</reference>
<feature type="region of interest" description="Disordered" evidence="1">
    <location>
        <begin position="222"/>
        <end position="243"/>
    </location>
</feature>
<accession>A0A514EFL8</accession>
<feature type="region of interest" description="Disordered" evidence="1">
    <location>
        <begin position="64"/>
        <end position="83"/>
    </location>
</feature>
<dbReference type="Proteomes" id="UP000319349">
    <property type="component" value="Chromosome"/>
</dbReference>
<proteinExistence type="predicted"/>
<gene>
    <name evidence="3" type="ORF">E4A48_15040</name>
</gene>
<evidence type="ECO:0000256" key="1">
    <source>
        <dbReference type="SAM" id="MobiDB-lite"/>
    </source>
</evidence>
<dbReference type="AlphaFoldDB" id="A0A514EFL8"/>
<name>A0A514EFL8_9XANT</name>
<keyword evidence="4" id="KW-1185">Reference proteome</keyword>
<feature type="compositionally biased region" description="Basic and acidic residues" evidence="1">
    <location>
        <begin position="222"/>
        <end position="231"/>
    </location>
</feature>
<feature type="compositionally biased region" description="Basic and acidic residues" evidence="1">
    <location>
        <begin position="397"/>
        <end position="410"/>
    </location>
</feature>